<dbReference type="Proteomes" id="UP000267096">
    <property type="component" value="Unassembled WGS sequence"/>
</dbReference>
<evidence type="ECO:0000313" key="1">
    <source>
        <dbReference type="EMBL" id="VDK52773.1"/>
    </source>
</evidence>
<keyword evidence="2" id="KW-1185">Reference proteome</keyword>
<dbReference type="AlphaFoldDB" id="A0A0M3K2K6"/>
<reference evidence="1 2" key="2">
    <citation type="submission" date="2018-11" db="EMBL/GenBank/DDBJ databases">
        <authorList>
            <consortium name="Pathogen Informatics"/>
        </authorList>
    </citation>
    <scope>NUCLEOTIDE SEQUENCE [LARGE SCALE GENOMIC DNA]</scope>
</reference>
<protein>
    <submittedName>
        <fullName evidence="3">Ovule protein</fullName>
    </submittedName>
</protein>
<sequence length="73" mass="7934">MCCAILPDRGSPSVQRIGSPRLVHMSSSDYVTSGGYDTLIQSNPYNDEMAGDGWKKQKPASGSLIVKKIKSKF</sequence>
<proteinExistence type="predicted"/>
<evidence type="ECO:0000313" key="3">
    <source>
        <dbReference type="WBParaSite" id="ASIM_0001515501-mRNA-1"/>
    </source>
</evidence>
<organism evidence="3">
    <name type="scientific">Anisakis simplex</name>
    <name type="common">Herring worm</name>
    <dbReference type="NCBI Taxonomy" id="6269"/>
    <lineage>
        <taxon>Eukaryota</taxon>
        <taxon>Metazoa</taxon>
        <taxon>Ecdysozoa</taxon>
        <taxon>Nematoda</taxon>
        <taxon>Chromadorea</taxon>
        <taxon>Rhabditida</taxon>
        <taxon>Spirurina</taxon>
        <taxon>Ascaridomorpha</taxon>
        <taxon>Ascaridoidea</taxon>
        <taxon>Anisakidae</taxon>
        <taxon>Anisakis</taxon>
        <taxon>Anisakis simplex complex</taxon>
    </lineage>
</organism>
<name>A0A0M3K2K6_ANISI</name>
<dbReference type="WBParaSite" id="ASIM_0001515501-mRNA-1">
    <property type="protein sequence ID" value="ASIM_0001515501-mRNA-1"/>
    <property type="gene ID" value="ASIM_0001515501"/>
</dbReference>
<dbReference type="EMBL" id="UYRR01031817">
    <property type="protein sequence ID" value="VDK52773.1"/>
    <property type="molecule type" value="Genomic_DNA"/>
</dbReference>
<gene>
    <name evidence="1" type="ORF">ASIM_LOCUS14565</name>
</gene>
<evidence type="ECO:0000313" key="2">
    <source>
        <dbReference type="Proteomes" id="UP000267096"/>
    </source>
</evidence>
<accession>A0A0M3K2K6</accession>
<reference evidence="3" key="1">
    <citation type="submission" date="2017-02" db="UniProtKB">
        <authorList>
            <consortium name="WormBaseParasite"/>
        </authorList>
    </citation>
    <scope>IDENTIFICATION</scope>
</reference>